<feature type="compositionally biased region" description="Polar residues" evidence="5">
    <location>
        <begin position="397"/>
        <end position="408"/>
    </location>
</feature>
<evidence type="ECO:0000313" key="7">
    <source>
        <dbReference type="EMBL" id="KAH0543963.1"/>
    </source>
</evidence>
<dbReference type="Gene3D" id="1.10.510.10">
    <property type="entry name" value="Transferase(Phosphotransferase) domain 1"/>
    <property type="match status" value="1"/>
</dbReference>
<feature type="compositionally biased region" description="Low complexity" evidence="5">
    <location>
        <begin position="145"/>
        <end position="155"/>
    </location>
</feature>
<organism evidence="7 8">
    <name type="scientific">Glutinoglossum americanum</name>
    <dbReference type="NCBI Taxonomy" id="1670608"/>
    <lineage>
        <taxon>Eukaryota</taxon>
        <taxon>Fungi</taxon>
        <taxon>Dikarya</taxon>
        <taxon>Ascomycota</taxon>
        <taxon>Pezizomycotina</taxon>
        <taxon>Geoglossomycetes</taxon>
        <taxon>Geoglossales</taxon>
        <taxon>Geoglossaceae</taxon>
        <taxon>Glutinoglossum</taxon>
    </lineage>
</organism>
<dbReference type="SMART" id="SM00220">
    <property type="entry name" value="S_TKc"/>
    <property type="match status" value="1"/>
</dbReference>
<evidence type="ECO:0000256" key="3">
    <source>
        <dbReference type="ARBA" id="ARBA00022777"/>
    </source>
</evidence>
<dbReference type="Proteomes" id="UP000698800">
    <property type="component" value="Unassembled WGS sequence"/>
</dbReference>
<dbReference type="Pfam" id="PF00069">
    <property type="entry name" value="Pkinase"/>
    <property type="match status" value="1"/>
</dbReference>
<dbReference type="PROSITE" id="PS50011">
    <property type="entry name" value="PROTEIN_KINASE_DOM"/>
    <property type="match status" value="1"/>
</dbReference>
<evidence type="ECO:0000256" key="1">
    <source>
        <dbReference type="ARBA" id="ARBA00022679"/>
    </source>
</evidence>
<dbReference type="GO" id="GO:0005737">
    <property type="term" value="C:cytoplasm"/>
    <property type="evidence" value="ECO:0007669"/>
    <property type="project" value="TreeGrafter"/>
</dbReference>
<feature type="region of interest" description="Disordered" evidence="5">
    <location>
        <begin position="209"/>
        <end position="237"/>
    </location>
</feature>
<dbReference type="AlphaFoldDB" id="A0A9P8L617"/>
<dbReference type="InterPro" id="IPR011009">
    <property type="entry name" value="Kinase-like_dom_sf"/>
</dbReference>
<dbReference type="OrthoDB" id="4062651at2759"/>
<keyword evidence="4" id="KW-0067">ATP-binding</keyword>
<protein>
    <recommendedName>
        <fullName evidence="6">Protein kinase domain-containing protein</fullName>
    </recommendedName>
</protein>
<dbReference type="PANTHER" id="PTHR11042">
    <property type="entry name" value="EUKARYOTIC TRANSLATION INITIATION FACTOR 2-ALPHA KINASE EIF2-ALPHA KINASE -RELATED"/>
    <property type="match status" value="1"/>
</dbReference>
<dbReference type="GO" id="GO:0005524">
    <property type="term" value="F:ATP binding"/>
    <property type="evidence" value="ECO:0007669"/>
    <property type="project" value="UniProtKB-KW"/>
</dbReference>
<feature type="region of interest" description="Disordered" evidence="5">
    <location>
        <begin position="397"/>
        <end position="420"/>
    </location>
</feature>
<evidence type="ECO:0000256" key="4">
    <source>
        <dbReference type="ARBA" id="ARBA00022840"/>
    </source>
</evidence>
<keyword evidence="3" id="KW-0418">Kinase</keyword>
<name>A0A9P8L617_9PEZI</name>
<dbReference type="EMBL" id="JAGHQL010000024">
    <property type="protein sequence ID" value="KAH0543963.1"/>
    <property type="molecule type" value="Genomic_DNA"/>
</dbReference>
<dbReference type="CDD" id="cd00180">
    <property type="entry name" value="PKc"/>
    <property type="match status" value="1"/>
</dbReference>
<evidence type="ECO:0000313" key="8">
    <source>
        <dbReference type="Proteomes" id="UP000698800"/>
    </source>
</evidence>
<dbReference type="SUPFAM" id="SSF56112">
    <property type="entry name" value="Protein kinase-like (PK-like)"/>
    <property type="match status" value="1"/>
</dbReference>
<dbReference type="GO" id="GO:0005634">
    <property type="term" value="C:nucleus"/>
    <property type="evidence" value="ECO:0007669"/>
    <property type="project" value="TreeGrafter"/>
</dbReference>
<gene>
    <name evidence="7" type="ORF">FGG08_001730</name>
</gene>
<evidence type="ECO:0000259" key="6">
    <source>
        <dbReference type="PROSITE" id="PS50011"/>
    </source>
</evidence>
<sequence length="774" mass="84886">MTLLSITKTHKPDSEHRHTWRFWTRWAAHGRPRSITGIEIQNGDESENNLAMKGGLPIQKCPPSYPVTNGMDRTNVDGAAALPGDQQPSAASSPAAIHSGSKPKPQRIRVGLGLTLKEDFLKLAPPLPTIGSTKLFTPRHARTPSIGSSSSSLSSVATGGSQQWKYYRLGQNKFPIPNDPAITEGQAQIINTTTRARLGKKFRGIASIAESRSLERPQQSGLTNEATPRSPSRNGRNGFAATAIVNSQSSVTTALWTPMPDLSVSLTPPSTPSPTPVLPLSRISGVSDALQRGGGNEMQGHNDDDLGCGDRPEQKFHSDSAALPPADTPIPLVYNGVIQTQVPATNAILSPNTTGSTIYSYQTVPQLISPTPTGNSKISATPTGSSNWSFETAPTGLASRQTAPSHCSSRMLGGPEEESSRKMTLFDQKILAMNLVPAIEEEHDWSGRGQHVEFAPSEEVPLKRLATLGSGVCGKVESVRCRRIKLARKTMTFGRIRNLEEVLEEVQHLQRLRHPHIIQLVGSYRQGRTFAILMYPAAQYDLSVFLEESTLRKSIDEEKLHRLQALSSFFACLMHALKYIHEKDTVHMDIKPRNIMVRRVAVSAATSPARAYHVFIGDFGISRHFLNEVSQTESVKPRTNVYCAPEVANAEPHGRSVDIFSLGCVFLEMETVLKAKTLDEFQEFRSRDNESDDTSFQGNLRAVREWVAELDAHPPNQEPVIVKDGPARLPIIASMLEWEPVERPCADVLFPKLSGSPDREGCCDKPQCSYEIED</sequence>
<feature type="domain" description="Protein kinase" evidence="6">
    <location>
        <begin position="462"/>
        <end position="753"/>
    </location>
</feature>
<keyword evidence="2" id="KW-0547">Nucleotide-binding</keyword>
<feature type="region of interest" description="Disordered" evidence="5">
    <location>
        <begin position="70"/>
        <end position="106"/>
    </location>
</feature>
<dbReference type="GO" id="GO:0004672">
    <property type="term" value="F:protein kinase activity"/>
    <property type="evidence" value="ECO:0007669"/>
    <property type="project" value="InterPro"/>
</dbReference>
<dbReference type="GO" id="GO:0110031">
    <property type="term" value="P:negative regulation of G2/MI transition of meiotic cell cycle"/>
    <property type="evidence" value="ECO:0007669"/>
    <property type="project" value="TreeGrafter"/>
</dbReference>
<accession>A0A9P8L617</accession>
<feature type="compositionally biased region" description="Polar residues" evidence="5">
    <location>
        <begin position="216"/>
        <end position="235"/>
    </location>
</feature>
<dbReference type="InterPro" id="IPR000719">
    <property type="entry name" value="Prot_kinase_dom"/>
</dbReference>
<comment type="caution">
    <text evidence="7">The sequence shown here is derived from an EMBL/GenBank/DDBJ whole genome shotgun (WGS) entry which is preliminary data.</text>
</comment>
<proteinExistence type="predicted"/>
<feature type="region of interest" description="Disordered" evidence="5">
    <location>
        <begin position="134"/>
        <end position="155"/>
    </location>
</feature>
<evidence type="ECO:0000256" key="2">
    <source>
        <dbReference type="ARBA" id="ARBA00022741"/>
    </source>
</evidence>
<dbReference type="Gene3D" id="3.30.200.20">
    <property type="entry name" value="Phosphorylase Kinase, domain 1"/>
    <property type="match status" value="1"/>
</dbReference>
<dbReference type="PANTHER" id="PTHR11042:SF190">
    <property type="entry name" value="MITOSIS INHIBITOR PROTEIN KINASE MIK1"/>
    <property type="match status" value="1"/>
</dbReference>
<evidence type="ECO:0000256" key="5">
    <source>
        <dbReference type="SAM" id="MobiDB-lite"/>
    </source>
</evidence>
<keyword evidence="1" id="KW-0808">Transferase</keyword>
<reference evidence="7" key="1">
    <citation type="submission" date="2021-03" db="EMBL/GenBank/DDBJ databases">
        <title>Comparative genomics and phylogenomic investigation of the class Geoglossomycetes provide insights into ecological specialization and systematics.</title>
        <authorList>
            <person name="Melie T."/>
            <person name="Pirro S."/>
            <person name="Miller A.N."/>
            <person name="Quandt A."/>
        </authorList>
    </citation>
    <scope>NUCLEOTIDE SEQUENCE</scope>
    <source>
        <strain evidence="7">GBOQ0MN5Z8</strain>
    </source>
</reference>
<keyword evidence="8" id="KW-1185">Reference proteome</keyword>
<feature type="region of interest" description="Disordered" evidence="5">
    <location>
        <begin position="370"/>
        <end position="389"/>
    </location>
</feature>
<dbReference type="InterPro" id="IPR050339">
    <property type="entry name" value="CC_SR_Kinase"/>
</dbReference>